<keyword evidence="4 10" id="KW-0240">DNA-directed RNA polymerase</keyword>
<reference evidence="11" key="1">
    <citation type="submission" date="2017-04" db="EMBL/GenBank/DDBJ databases">
        <authorList>
            <person name="Varghese N."/>
            <person name="Submissions S."/>
        </authorList>
    </citation>
    <scope>NUCLEOTIDE SEQUENCE [LARGE SCALE GENOMIC DNA]</scope>
    <source>
        <strain evidence="11">B4P</strain>
    </source>
</reference>
<dbReference type="OrthoDB" id="8421911at2"/>
<dbReference type="RefSeq" id="WP_085421484.1">
    <property type="nucleotide sequence ID" value="NZ_FXAF01000005.1"/>
</dbReference>
<accession>A0A1X7E2A3</accession>
<dbReference type="STRING" id="464029.SAMN02982989_3322"/>
<evidence type="ECO:0000256" key="8">
    <source>
        <dbReference type="ARBA" id="ARBA00048552"/>
    </source>
</evidence>
<dbReference type="InterPro" id="IPR006110">
    <property type="entry name" value="Pol_omega/Rpo6/RPB6"/>
</dbReference>
<name>A0A1X7E2A3_9HYPH</name>
<dbReference type="Pfam" id="PF01192">
    <property type="entry name" value="RNA_pol_Rpb6"/>
    <property type="match status" value="1"/>
</dbReference>
<comment type="similarity">
    <text evidence="1">Belongs to the RNA polymerase subunit omega family.</text>
</comment>
<evidence type="ECO:0000256" key="2">
    <source>
        <dbReference type="ARBA" id="ARBA00012418"/>
    </source>
</evidence>
<protein>
    <recommendedName>
        <fullName evidence="3">DNA-directed RNA polymerase subunit omega</fullName>
        <ecNumber evidence="2">2.7.7.6</ecNumber>
    </recommendedName>
    <alternativeName>
        <fullName evidence="7">RNA polymerase omega subunit</fullName>
    </alternativeName>
    <alternativeName>
        <fullName evidence="6">Transcriptase subunit omega</fullName>
    </alternativeName>
</protein>
<dbReference type="GO" id="GO:0000428">
    <property type="term" value="C:DNA-directed RNA polymerase complex"/>
    <property type="evidence" value="ECO:0007669"/>
    <property type="project" value="UniProtKB-KW"/>
</dbReference>
<keyword evidence="11" id="KW-1185">Reference proteome</keyword>
<dbReference type="Proteomes" id="UP000192903">
    <property type="component" value="Unassembled WGS sequence"/>
</dbReference>
<dbReference type="GO" id="GO:0006351">
    <property type="term" value="P:DNA-templated transcription"/>
    <property type="evidence" value="ECO:0007669"/>
    <property type="project" value="InterPro"/>
</dbReference>
<dbReference type="GO" id="GO:0003677">
    <property type="term" value="F:DNA binding"/>
    <property type="evidence" value="ECO:0007669"/>
    <property type="project" value="InterPro"/>
</dbReference>
<sequence length="107" mass="11241">MDPHVVFDCQKILPNRFALALAAAARSRALYRGAEPRLDRQGVNASELALLEIANGAFVEDELAPYLFPSPAGAPLLAAPSTTPEFRGDGRSSAAAAPVSCPQEAVH</sequence>
<proteinExistence type="inferred from homology"/>
<organism evidence="10 11">
    <name type="scientific">Xaviernesmea oryzae</name>
    <dbReference type="NCBI Taxonomy" id="464029"/>
    <lineage>
        <taxon>Bacteria</taxon>
        <taxon>Pseudomonadati</taxon>
        <taxon>Pseudomonadota</taxon>
        <taxon>Alphaproteobacteria</taxon>
        <taxon>Hyphomicrobiales</taxon>
        <taxon>Rhizobiaceae</taxon>
        <taxon>Rhizobium/Agrobacterium group</taxon>
        <taxon>Xaviernesmea</taxon>
    </lineage>
</organism>
<keyword evidence="5" id="KW-0804">Transcription</keyword>
<dbReference type="InterPro" id="IPR036161">
    <property type="entry name" value="RPB6/omega-like_sf"/>
</dbReference>
<dbReference type="GO" id="GO:0003899">
    <property type="term" value="F:DNA-directed RNA polymerase activity"/>
    <property type="evidence" value="ECO:0007669"/>
    <property type="project" value="UniProtKB-EC"/>
</dbReference>
<evidence type="ECO:0000313" key="11">
    <source>
        <dbReference type="Proteomes" id="UP000192903"/>
    </source>
</evidence>
<dbReference type="EMBL" id="FXAF01000005">
    <property type="protein sequence ID" value="SMF26002.1"/>
    <property type="molecule type" value="Genomic_DNA"/>
</dbReference>
<evidence type="ECO:0000256" key="4">
    <source>
        <dbReference type="ARBA" id="ARBA00022478"/>
    </source>
</evidence>
<evidence type="ECO:0000256" key="6">
    <source>
        <dbReference type="ARBA" id="ARBA00029924"/>
    </source>
</evidence>
<dbReference type="AlphaFoldDB" id="A0A1X7E2A3"/>
<feature type="region of interest" description="Disordered" evidence="9">
    <location>
        <begin position="78"/>
        <end position="107"/>
    </location>
</feature>
<evidence type="ECO:0000256" key="9">
    <source>
        <dbReference type="SAM" id="MobiDB-lite"/>
    </source>
</evidence>
<evidence type="ECO:0000256" key="5">
    <source>
        <dbReference type="ARBA" id="ARBA00023163"/>
    </source>
</evidence>
<dbReference type="SUPFAM" id="SSF63562">
    <property type="entry name" value="RPB6/omega subunit-like"/>
    <property type="match status" value="1"/>
</dbReference>
<gene>
    <name evidence="10" type="ORF">SAMN02982989_3322</name>
</gene>
<dbReference type="Gene3D" id="3.90.940.10">
    <property type="match status" value="1"/>
</dbReference>
<evidence type="ECO:0000256" key="7">
    <source>
        <dbReference type="ARBA" id="ARBA00030998"/>
    </source>
</evidence>
<evidence type="ECO:0000256" key="1">
    <source>
        <dbReference type="ARBA" id="ARBA00006711"/>
    </source>
</evidence>
<dbReference type="SMART" id="SM01409">
    <property type="entry name" value="RNA_pol_Rpb6"/>
    <property type="match status" value="1"/>
</dbReference>
<dbReference type="EC" id="2.7.7.6" evidence="2"/>
<comment type="catalytic activity">
    <reaction evidence="8">
        <text>RNA(n) + a ribonucleoside 5'-triphosphate = RNA(n+1) + diphosphate</text>
        <dbReference type="Rhea" id="RHEA:21248"/>
        <dbReference type="Rhea" id="RHEA-COMP:14527"/>
        <dbReference type="Rhea" id="RHEA-COMP:17342"/>
        <dbReference type="ChEBI" id="CHEBI:33019"/>
        <dbReference type="ChEBI" id="CHEBI:61557"/>
        <dbReference type="ChEBI" id="CHEBI:140395"/>
        <dbReference type="EC" id="2.7.7.6"/>
    </reaction>
</comment>
<evidence type="ECO:0000313" key="10">
    <source>
        <dbReference type="EMBL" id="SMF26002.1"/>
    </source>
</evidence>
<evidence type="ECO:0000256" key="3">
    <source>
        <dbReference type="ARBA" id="ARBA00013725"/>
    </source>
</evidence>